<dbReference type="PANTHER" id="PTHR43798:SF31">
    <property type="entry name" value="AB HYDROLASE SUPERFAMILY PROTEIN YCLE"/>
    <property type="match status" value="1"/>
</dbReference>
<proteinExistence type="predicted"/>
<dbReference type="AlphaFoldDB" id="A0ABD6CGG7"/>
<dbReference type="InterPro" id="IPR000073">
    <property type="entry name" value="AB_hydrolase_1"/>
</dbReference>
<dbReference type="GO" id="GO:0016787">
    <property type="term" value="F:hydrolase activity"/>
    <property type="evidence" value="ECO:0007669"/>
    <property type="project" value="UniProtKB-KW"/>
</dbReference>
<dbReference type="Proteomes" id="UP001597119">
    <property type="component" value="Unassembled WGS sequence"/>
</dbReference>
<keyword evidence="1 3" id="KW-0378">Hydrolase</keyword>
<dbReference type="Gene3D" id="3.40.50.1820">
    <property type="entry name" value="alpha/beta hydrolase"/>
    <property type="match status" value="1"/>
</dbReference>
<accession>A0ABD6CGG7</accession>
<dbReference type="PRINTS" id="PR00412">
    <property type="entry name" value="EPOXHYDRLASE"/>
</dbReference>
<dbReference type="InterPro" id="IPR000639">
    <property type="entry name" value="Epox_hydrolase-like"/>
</dbReference>
<dbReference type="Pfam" id="PF00561">
    <property type="entry name" value="Abhydrolase_1"/>
    <property type="match status" value="1"/>
</dbReference>
<evidence type="ECO:0000313" key="4">
    <source>
        <dbReference type="Proteomes" id="UP001597119"/>
    </source>
</evidence>
<gene>
    <name evidence="3" type="ORF">ACFR9U_18220</name>
</gene>
<dbReference type="PANTHER" id="PTHR43798">
    <property type="entry name" value="MONOACYLGLYCEROL LIPASE"/>
    <property type="match status" value="1"/>
</dbReference>
<dbReference type="SUPFAM" id="SSF53474">
    <property type="entry name" value="alpha/beta-Hydrolases"/>
    <property type="match status" value="1"/>
</dbReference>
<dbReference type="InterPro" id="IPR029058">
    <property type="entry name" value="AB_hydrolase_fold"/>
</dbReference>
<feature type="domain" description="AB hydrolase-1" evidence="2">
    <location>
        <begin position="20"/>
        <end position="257"/>
    </location>
</feature>
<keyword evidence="4" id="KW-1185">Reference proteome</keyword>
<name>A0ABD6CGG7_9EURY</name>
<dbReference type="EMBL" id="JBHUDJ010000014">
    <property type="protein sequence ID" value="MFD1588918.1"/>
    <property type="molecule type" value="Genomic_DNA"/>
</dbReference>
<sequence length="278" mass="30209">MPTLSLDDVDLRYEVAGDGPPLVFLHGGWMNGDAWQSQVNRFTPEYEVVTVDLRGHGRTGESGQRRYSVELFTDDVEALLTHLDVDQPVLCGLSLGGMVVQEYLDRHPNQAQRAVVAGPVQSMPPVDVPSDLKPFVSPLPWIAASASFAGPTATFQSLLASVRPMHGGPWLSVDPTVQSWAQDAVSDVQRGEFRKIFRALYDYEPPELSHVSTPTLVVYGDHEVSLVKQQGHRIASAVTDGTVLEIPTAGHLVNQDNPDAFNEALTAFLAGDADRLAS</sequence>
<evidence type="ECO:0000256" key="1">
    <source>
        <dbReference type="ARBA" id="ARBA00022801"/>
    </source>
</evidence>
<dbReference type="InterPro" id="IPR050266">
    <property type="entry name" value="AB_hydrolase_sf"/>
</dbReference>
<evidence type="ECO:0000313" key="3">
    <source>
        <dbReference type="EMBL" id="MFD1588918.1"/>
    </source>
</evidence>
<dbReference type="RefSeq" id="WP_247378571.1">
    <property type="nucleotide sequence ID" value="NZ_JALLGV010000005.1"/>
</dbReference>
<reference evidence="3 4" key="1">
    <citation type="journal article" date="2019" name="Int. J. Syst. Evol. Microbiol.">
        <title>The Global Catalogue of Microorganisms (GCM) 10K type strain sequencing project: providing services to taxonomists for standard genome sequencing and annotation.</title>
        <authorList>
            <consortium name="The Broad Institute Genomics Platform"/>
            <consortium name="The Broad Institute Genome Sequencing Center for Infectious Disease"/>
            <person name="Wu L."/>
            <person name="Ma J."/>
        </authorList>
    </citation>
    <scope>NUCLEOTIDE SEQUENCE [LARGE SCALE GENOMIC DNA]</scope>
    <source>
        <strain evidence="3 4">CGMCC 1.12125</strain>
    </source>
</reference>
<comment type="caution">
    <text evidence="3">The sequence shown here is derived from an EMBL/GenBank/DDBJ whole genome shotgun (WGS) entry which is preliminary data.</text>
</comment>
<evidence type="ECO:0000259" key="2">
    <source>
        <dbReference type="Pfam" id="PF00561"/>
    </source>
</evidence>
<organism evidence="3 4">
    <name type="scientific">Halorientalis brevis</name>
    <dbReference type="NCBI Taxonomy" id="1126241"/>
    <lineage>
        <taxon>Archaea</taxon>
        <taxon>Methanobacteriati</taxon>
        <taxon>Methanobacteriota</taxon>
        <taxon>Stenosarchaea group</taxon>
        <taxon>Halobacteria</taxon>
        <taxon>Halobacteriales</taxon>
        <taxon>Haloarculaceae</taxon>
        <taxon>Halorientalis</taxon>
    </lineage>
</organism>
<protein>
    <submittedName>
        <fullName evidence="3">Alpha/beta fold hydrolase</fullName>
    </submittedName>
</protein>
<dbReference type="PRINTS" id="PR00111">
    <property type="entry name" value="ABHYDROLASE"/>
</dbReference>